<accession>A0A7C9BMJ2</accession>
<gene>
    <name evidence="1" type="ORF">GBK04_02050</name>
</gene>
<dbReference type="AlphaFoldDB" id="A0A7C9BMJ2"/>
<keyword evidence="2" id="KW-1185">Reference proteome</keyword>
<comment type="caution">
    <text evidence="1">The sequence shown here is derived from an EMBL/GenBank/DDBJ whole genome shotgun (WGS) entry which is preliminary data.</text>
</comment>
<evidence type="ECO:0000313" key="1">
    <source>
        <dbReference type="EMBL" id="MPR32159.1"/>
    </source>
</evidence>
<protein>
    <submittedName>
        <fullName evidence="1">Uncharacterized protein</fullName>
    </submittedName>
</protein>
<reference evidence="1 2" key="1">
    <citation type="submission" date="2019-10" db="EMBL/GenBank/DDBJ databases">
        <title>Draft Genome Sequence of Cytophagaceae sp. SJW1-29.</title>
        <authorList>
            <person name="Choi A."/>
        </authorList>
    </citation>
    <scope>NUCLEOTIDE SEQUENCE [LARGE SCALE GENOMIC DNA]</scope>
    <source>
        <strain evidence="1 2">SJW1-29</strain>
    </source>
</reference>
<evidence type="ECO:0000313" key="2">
    <source>
        <dbReference type="Proteomes" id="UP000479293"/>
    </source>
</evidence>
<organism evidence="1 2">
    <name type="scientific">Salmonirosea aquatica</name>
    <dbReference type="NCBI Taxonomy" id="2654236"/>
    <lineage>
        <taxon>Bacteria</taxon>
        <taxon>Pseudomonadati</taxon>
        <taxon>Bacteroidota</taxon>
        <taxon>Cytophagia</taxon>
        <taxon>Cytophagales</taxon>
        <taxon>Spirosomataceae</taxon>
        <taxon>Salmonirosea</taxon>
    </lineage>
</organism>
<dbReference type="EMBL" id="WHLY01000002">
    <property type="protein sequence ID" value="MPR32159.1"/>
    <property type="molecule type" value="Genomic_DNA"/>
</dbReference>
<sequence>MQAQVGQDSLDFDGQVSGVGSYAPDNALDLFVGVRYIPRISYGFQLDSATAQRIDFEASANVAGSFSSNTFESVQFRGRLAPYRLWARYTRRQFEFRVGLQKIDFGAATLLRPLQWFNEIDPRDPLQLTNGVYGALVRYYFLNNANIWLWGLYGNKKTRGFDAVETNRRIPEYGGRVQLPAPRGEIGVSYHHRTANTQDLSGVQPIDKIPENRIGLDGKWDLGIGLWFEASYVHKARSLGLLTNQALLNVGADYTFGIGNGLNVVLENLILNFSEKNLEWNDPISITAMNVSYPLGLFDNLSWVGTYNWTTRDPSLFVNFQHQFPKITTYIMAFYNPRNQLGIRQNELVNTFAGPGLRLMLVYNN</sequence>
<name>A0A7C9BMJ2_9BACT</name>
<dbReference type="Proteomes" id="UP000479293">
    <property type="component" value="Unassembled WGS sequence"/>
</dbReference>
<proteinExistence type="predicted"/>